<dbReference type="Proteomes" id="UP001497480">
    <property type="component" value="Unassembled WGS sequence"/>
</dbReference>
<organism evidence="3 4">
    <name type="scientific">Lupinus luteus</name>
    <name type="common">European yellow lupine</name>
    <dbReference type="NCBI Taxonomy" id="3873"/>
    <lineage>
        <taxon>Eukaryota</taxon>
        <taxon>Viridiplantae</taxon>
        <taxon>Streptophyta</taxon>
        <taxon>Embryophyta</taxon>
        <taxon>Tracheophyta</taxon>
        <taxon>Spermatophyta</taxon>
        <taxon>Magnoliopsida</taxon>
        <taxon>eudicotyledons</taxon>
        <taxon>Gunneridae</taxon>
        <taxon>Pentapetalae</taxon>
        <taxon>rosids</taxon>
        <taxon>fabids</taxon>
        <taxon>Fabales</taxon>
        <taxon>Fabaceae</taxon>
        <taxon>Papilionoideae</taxon>
        <taxon>50 kb inversion clade</taxon>
        <taxon>genistoids sensu lato</taxon>
        <taxon>core genistoids</taxon>
        <taxon>Genisteae</taxon>
        <taxon>Lupinus</taxon>
    </lineage>
</organism>
<sequence length="386" mass="44205">MVEKDKKNENLAYDTTINILKRLPVKSLVRFKCVSKDWLNLSNSPYFISLHLHHSTLLLLFQRIPLSNNQSQSSSSSSCLIGQDLKVHNPEFFDFALTDKIIGSCDGLLCVKHTNNHMLSILNPATREIRQVPEILHDIKSFSYFGFGFSPIVNDYKVVRISVSDEDRILDLDNIRVSLDLDDIRVTRAEVYSLTSGSWREIDATILQTLYLMSNSVTANGVMFWQAFATDPDAEILVSFDIGREMFTLLEGPPLLPSTSVTHSHTNVLAVHNNKLAMFHCFINGGIESCSIELWVLEDERWVKQYSVGPSARMLYPICIWRDEIVFREELYMRIGEYSAVETVLSLFNPYSDELKTLPAQKDRYYYVSFNYVESIVPVANVHHEQ</sequence>
<keyword evidence="4" id="KW-1185">Reference proteome</keyword>
<dbReference type="PANTHER" id="PTHR31111:SF136">
    <property type="entry name" value="F-BOX ASSOCIATED DOMAIN-CONTAINING PROTEIN"/>
    <property type="match status" value="1"/>
</dbReference>
<evidence type="ECO:0000259" key="1">
    <source>
        <dbReference type="Pfam" id="PF00646"/>
    </source>
</evidence>
<gene>
    <name evidence="3" type="ORF">LLUT_LOCUS10227</name>
</gene>
<dbReference type="EMBL" id="CAXHTB010000007">
    <property type="protein sequence ID" value="CAL0309167.1"/>
    <property type="molecule type" value="Genomic_DNA"/>
</dbReference>
<dbReference type="SUPFAM" id="SSF81383">
    <property type="entry name" value="F-box domain"/>
    <property type="match status" value="1"/>
</dbReference>
<reference evidence="3 4" key="1">
    <citation type="submission" date="2024-03" db="EMBL/GenBank/DDBJ databases">
        <authorList>
            <person name="Martinez-Hernandez J."/>
        </authorList>
    </citation>
    <scope>NUCLEOTIDE SEQUENCE [LARGE SCALE GENOMIC DNA]</scope>
</reference>
<evidence type="ECO:0000313" key="4">
    <source>
        <dbReference type="Proteomes" id="UP001497480"/>
    </source>
</evidence>
<dbReference type="AlphaFoldDB" id="A0AAV1WIQ7"/>
<dbReference type="Pfam" id="PF00646">
    <property type="entry name" value="F-box"/>
    <property type="match status" value="1"/>
</dbReference>
<dbReference type="InterPro" id="IPR001810">
    <property type="entry name" value="F-box_dom"/>
</dbReference>
<dbReference type="InterPro" id="IPR036047">
    <property type="entry name" value="F-box-like_dom_sf"/>
</dbReference>
<protein>
    <recommendedName>
        <fullName evidence="5">F-box domain-containing protein</fullName>
    </recommendedName>
</protein>
<dbReference type="Gene3D" id="1.20.1280.50">
    <property type="match status" value="1"/>
</dbReference>
<dbReference type="InterPro" id="IPR011043">
    <property type="entry name" value="Gal_Oxase/kelch_b-propeller"/>
</dbReference>
<dbReference type="NCBIfam" id="TIGR01640">
    <property type="entry name" value="F_box_assoc_1"/>
    <property type="match status" value="1"/>
</dbReference>
<evidence type="ECO:0000313" key="3">
    <source>
        <dbReference type="EMBL" id="CAL0309167.1"/>
    </source>
</evidence>
<name>A0AAV1WIQ7_LUPLU</name>
<feature type="domain" description="F-box" evidence="1">
    <location>
        <begin position="11"/>
        <end position="47"/>
    </location>
</feature>
<accession>A0AAV1WIQ7</accession>
<dbReference type="InterPro" id="IPR013187">
    <property type="entry name" value="F-box-assoc_dom_typ3"/>
</dbReference>
<evidence type="ECO:0008006" key="5">
    <source>
        <dbReference type="Google" id="ProtNLM"/>
    </source>
</evidence>
<comment type="caution">
    <text evidence="3">The sequence shown here is derived from an EMBL/GenBank/DDBJ whole genome shotgun (WGS) entry which is preliminary data.</text>
</comment>
<dbReference type="SUPFAM" id="SSF50965">
    <property type="entry name" value="Galactose oxidase, central domain"/>
    <property type="match status" value="1"/>
</dbReference>
<evidence type="ECO:0000259" key="2">
    <source>
        <dbReference type="Pfam" id="PF08268"/>
    </source>
</evidence>
<dbReference type="Pfam" id="PF08268">
    <property type="entry name" value="FBA_3"/>
    <property type="match status" value="1"/>
</dbReference>
<proteinExistence type="predicted"/>
<feature type="domain" description="F-box associated beta-propeller type 3" evidence="2">
    <location>
        <begin position="77"/>
        <end position="310"/>
    </location>
</feature>
<dbReference type="InterPro" id="IPR017451">
    <property type="entry name" value="F-box-assoc_interact_dom"/>
</dbReference>
<dbReference type="PANTHER" id="PTHR31111">
    <property type="entry name" value="BNAA05G37150D PROTEIN-RELATED"/>
    <property type="match status" value="1"/>
</dbReference>